<dbReference type="AlphaFoldDB" id="A0A5N6MQX5"/>
<evidence type="ECO:0000256" key="1">
    <source>
        <dbReference type="SAM" id="MobiDB-lite"/>
    </source>
</evidence>
<keyword evidence="3" id="KW-1185">Reference proteome</keyword>
<comment type="caution">
    <text evidence="2">The sequence shown here is derived from an EMBL/GenBank/DDBJ whole genome shotgun (WGS) entry which is preliminary data.</text>
</comment>
<evidence type="ECO:0000313" key="3">
    <source>
        <dbReference type="Proteomes" id="UP000326852"/>
    </source>
</evidence>
<evidence type="ECO:0000313" key="2">
    <source>
        <dbReference type="EMBL" id="KAD4059569.1"/>
    </source>
</evidence>
<gene>
    <name evidence="2" type="ORF">GD627_00150</name>
</gene>
<name>A0A5N6MQX5_9MICC</name>
<reference evidence="2 3" key="1">
    <citation type="submission" date="2019-08" db="EMBL/GenBank/DDBJ databases">
        <title>Arthrobacter sp. nov., isolated from plateau pika and Tibetan wild ass.</title>
        <authorList>
            <person name="Ge Y."/>
        </authorList>
    </citation>
    <scope>NUCLEOTIDE SEQUENCE [LARGE SCALE GENOMIC DNA]</scope>
    <source>
        <strain evidence="2 3">785</strain>
    </source>
</reference>
<sequence length="120" mass="12509">MQNSLPSGSASTTQDTSGPWPTSARTAPRASSRSTSSCCVLPSEARRSRCSRFLTVLSSGTGMMSISGPAPPSARTSEMTSASLVSRIRYPSAPVQNCASRAGSAASRAMDEMTLLMERS</sequence>
<dbReference type="Proteomes" id="UP000326852">
    <property type="component" value="Unassembled WGS sequence"/>
</dbReference>
<feature type="region of interest" description="Disordered" evidence="1">
    <location>
        <begin position="1"/>
        <end position="38"/>
    </location>
</feature>
<organism evidence="2 3">
    <name type="scientific">Arthrobacter yangruifuii</name>
    <dbReference type="NCBI Taxonomy" id="2606616"/>
    <lineage>
        <taxon>Bacteria</taxon>
        <taxon>Bacillati</taxon>
        <taxon>Actinomycetota</taxon>
        <taxon>Actinomycetes</taxon>
        <taxon>Micrococcales</taxon>
        <taxon>Micrococcaceae</taxon>
        <taxon>Arthrobacter</taxon>
    </lineage>
</organism>
<accession>A0A5N6MQX5</accession>
<dbReference type="EMBL" id="VTFX01000001">
    <property type="protein sequence ID" value="KAD4059569.1"/>
    <property type="molecule type" value="Genomic_DNA"/>
</dbReference>
<feature type="region of interest" description="Disordered" evidence="1">
    <location>
        <begin position="61"/>
        <end position="80"/>
    </location>
</feature>
<protein>
    <submittedName>
        <fullName evidence="2">Uncharacterized protein</fullName>
    </submittedName>
</protein>
<feature type="compositionally biased region" description="Polar residues" evidence="1">
    <location>
        <begin position="1"/>
        <end position="20"/>
    </location>
</feature>
<feature type="compositionally biased region" description="Low complexity" evidence="1">
    <location>
        <begin position="21"/>
        <end position="37"/>
    </location>
</feature>
<proteinExistence type="predicted"/>